<comment type="caution">
    <text evidence="1">The sequence shown here is derived from an EMBL/GenBank/DDBJ whole genome shotgun (WGS) entry which is preliminary data.</text>
</comment>
<sequence length="145" mass="15943">MITNDNNIIVSCSLQSSNSPAKYITVTNKSNYTASFTLSYKVGKRLYNDRSPKFVSGKSYMILYDANASSLTLSAYCYDASDHSKLICQKTSSKPFTKCLSLGGTLIKPNCSEISCSPINSIPPELPPQTPCYCYCCCCCPKMFN</sequence>
<protein>
    <submittedName>
        <fullName evidence="1">Uncharacterized protein</fullName>
    </submittedName>
</protein>
<organism evidence="1 2">
    <name type="scientific">Clostridium botulinum C/D str. DC5</name>
    <dbReference type="NCBI Taxonomy" id="1443128"/>
    <lineage>
        <taxon>Bacteria</taxon>
        <taxon>Bacillati</taxon>
        <taxon>Bacillota</taxon>
        <taxon>Clostridia</taxon>
        <taxon>Eubacteriales</taxon>
        <taxon>Clostridiaceae</taxon>
        <taxon>Clostridium</taxon>
    </lineage>
</organism>
<dbReference type="Proteomes" id="UP000030014">
    <property type="component" value="Unassembled WGS sequence"/>
</dbReference>
<accession>A0A0A0IHZ4</accession>
<name>A0A0A0IHZ4_CLOBO</name>
<reference evidence="1 2" key="1">
    <citation type="submission" date="2014-01" db="EMBL/GenBank/DDBJ databases">
        <title>Plasmidome dynamics in the species complex Clostridium novyi sensu lato converts strains of independent lineages into distinctly different pathogens.</title>
        <authorList>
            <person name="Skarin H."/>
            <person name="Segerman B."/>
        </authorList>
    </citation>
    <scope>NUCLEOTIDE SEQUENCE [LARGE SCALE GENOMIC DNA]</scope>
    <source>
        <strain evidence="1 2">DC5</strain>
    </source>
</reference>
<proteinExistence type="predicted"/>
<dbReference type="RefSeq" id="WP_039257453.1">
    <property type="nucleotide sequence ID" value="NZ_JDRY01000023.1"/>
</dbReference>
<dbReference type="EMBL" id="JDRY01000023">
    <property type="protein sequence ID" value="KGN00194.1"/>
    <property type="molecule type" value="Genomic_DNA"/>
</dbReference>
<evidence type="ECO:0000313" key="2">
    <source>
        <dbReference type="Proteomes" id="UP000030014"/>
    </source>
</evidence>
<dbReference type="AlphaFoldDB" id="A0A0A0IHZ4"/>
<evidence type="ECO:0000313" key="1">
    <source>
        <dbReference type="EMBL" id="KGN00194.1"/>
    </source>
</evidence>
<gene>
    <name evidence="1" type="ORF">Z955_04150</name>
</gene>